<dbReference type="Gene3D" id="1.20.1440.240">
    <property type="match status" value="1"/>
</dbReference>
<dbReference type="InterPro" id="IPR001433">
    <property type="entry name" value="OxRdtase_FAD/NAD-bd"/>
</dbReference>
<dbReference type="GO" id="GO:0071500">
    <property type="term" value="P:cellular response to nitrosative stress"/>
    <property type="evidence" value="ECO:0007669"/>
    <property type="project" value="TreeGrafter"/>
</dbReference>
<evidence type="ECO:0000313" key="8">
    <source>
        <dbReference type="Proteomes" id="UP000045706"/>
    </source>
</evidence>
<dbReference type="Gene3D" id="3.50.50.60">
    <property type="entry name" value="FAD/NAD(P)-binding domain"/>
    <property type="match status" value="1"/>
</dbReference>
<reference evidence="8" key="1">
    <citation type="submission" date="2015-05" db="EMBL/GenBank/DDBJ databases">
        <authorList>
            <person name="Fogelqvist Johan"/>
        </authorList>
    </citation>
    <scope>NUCLEOTIDE SEQUENCE [LARGE SCALE GENOMIC DNA]</scope>
</reference>
<organism evidence="7 8">
    <name type="scientific">Verticillium longisporum</name>
    <name type="common">Verticillium dahliae var. longisporum</name>
    <dbReference type="NCBI Taxonomy" id="100787"/>
    <lineage>
        <taxon>Eukaryota</taxon>
        <taxon>Fungi</taxon>
        <taxon>Dikarya</taxon>
        <taxon>Ascomycota</taxon>
        <taxon>Pezizomycotina</taxon>
        <taxon>Sordariomycetes</taxon>
        <taxon>Hypocreomycetidae</taxon>
        <taxon>Glomerellales</taxon>
        <taxon>Plectosphaerellaceae</taxon>
        <taxon>Verticillium</taxon>
    </lineage>
</organism>
<dbReference type="Proteomes" id="UP000045706">
    <property type="component" value="Unassembled WGS sequence"/>
</dbReference>
<dbReference type="SUPFAM" id="SSF63380">
    <property type="entry name" value="Riboflavin synthase domain-like"/>
    <property type="match status" value="1"/>
</dbReference>
<keyword evidence="1" id="KW-0216">Detoxification</keyword>
<feature type="signal peptide" evidence="5">
    <location>
        <begin position="1"/>
        <end position="15"/>
    </location>
</feature>
<keyword evidence="2" id="KW-0349">Heme</keyword>
<feature type="chain" id="PRO_5012972190" description="FAD-binding FR-type domain-containing protein" evidence="5">
    <location>
        <begin position="16"/>
        <end position="896"/>
    </location>
</feature>
<dbReference type="GO" id="GO:0008941">
    <property type="term" value="F:nitric oxide dioxygenase NAD(P)H activity"/>
    <property type="evidence" value="ECO:0007669"/>
    <property type="project" value="UniProtKB-EC"/>
</dbReference>
<keyword evidence="3" id="KW-0479">Metal-binding</keyword>
<dbReference type="InterPro" id="IPR009050">
    <property type="entry name" value="Globin-like_sf"/>
</dbReference>
<dbReference type="InterPro" id="IPR017927">
    <property type="entry name" value="FAD-bd_FR_type"/>
</dbReference>
<dbReference type="InterPro" id="IPR039261">
    <property type="entry name" value="FNR_nucleotide-bd"/>
</dbReference>
<dbReference type="Pfam" id="PF00175">
    <property type="entry name" value="NAD_binding_1"/>
    <property type="match status" value="1"/>
</dbReference>
<dbReference type="Gene3D" id="3.90.660.10">
    <property type="match status" value="1"/>
</dbReference>
<dbReference type="SUPFAM" id="SSF54373">
    <property type="entry name" value="FAD-linked reductases, C-terminal domain"/>
    <property type="match status" value="1"/>
</dbReference>
<dbReference type="GO" id="GO:0020037">
    <property type="term" value="F:heme binding"/>
    <property type="evidence" value="ECO:0007669"/>
    <property type="project" value="InterPro"/>
</dbReference>
<dbReference type="InterPro" id="IPR002937">
    <property type="entry name" value="Amino_oxidase"/>
</dbReference>
<evidence type="ECO:0000256" key="2">
    <source>
        <dbReference type="ARBA" id="ARBA00022617"/>
    </source>
</evidence>
<dbReference type="InterPro" id="IPR036188">
    <property type="entry name" value="FAD/NAD-bd_sf"/>
</dbReference>
<keyword evidence="5" id="KW-0732">Signal</keyword>
<evidence type="ECO:0000256" key="5">
    <source>
        <dbReference type="SAM" id="SignalP"/>
    </source>
</evidence>
<dbReference type="GO" id="GO:0009636">
    <property type="term" value="P:response to toxic substance"/>
    <property type="evidence" value="ECO:0007669"/>
    <property type="project" value="UniProtKB-KW"/>
</dbReference>
<evidence type="ECO:0000256" key="3">
    <source>
        <dbReference type="ARBA" id="ARBA00022723"/>
    </source>
</evidence>
<name>A0A0G4M7C6_VERLO</name>
<dbReference type="SUPFAM" id="SSF46458">
    <property type="entry name" value="Globin-like"/>
    <property type="match status" value="1"/>
</dbReference>
<dbReference type="FunFam" id="2.40.30.10:FF:000034">
    <property type="entry name" value="Flavohemoprotein"/>
    <property type="match status" value="1"/>
</dbReference>
<dbReference type="PANTHER" id="PTHR43396">
    <property type="entry name" value="FLAVOHEMOPROTEIN"/>
    <property type="match status" value="1"/>
</dbReference>
<dbReference type="PROSITE" id="PS51384">
    <property type="entry name" value="FAD_FR"/>
    <property type="match status" value="1"/>
</dbReference>
<feature type="domain" description="FAD-binding FR-type" evidence="6">
    <location>
        <begin position="626"/>
        <end position="745"/>
    </location>
</feature>
<dbReference type="GO" id="GO:0046210">
    <property type="term" value="P:nitric oxide catabolic process"/>
    <property type="evidence" value="ECO:0007669"/>
    <property type="project" value="TreeGrafter"/>
</dbReference>
<sequence>MKFWLSPLVLGVAVATSIPSDLPLKLETRAEIKSRAANVHLRFERAVDGPIDFTYGSCSYSTRRDSHHTVAKVEAQHGQRLVWIIPEKAESNGCLSAWDRKGGLVGRSEPQVLHHHWKRRIQKRGPESIKMNGTGFDHVGAWFEGVKLLEQQQPGPVDVEKAKAKEIAIAGLTNVTIIEGGKRLGGRVRTEYLSGGPFDYSYQDLGPMRIPDTYTDPSSNKTFNISDQHIVYQLAEELNKLNGHDATLSVNFIKWIQNDRNGLNYRNSVRMPSGLPPTINEIGLNSSLGPVPVELSDSAQGLQPDLAEYLPGPEFNDLIAKNIFKAHSEWIKNGLKGLGGDVYAIGRTSYESFWASIYNGFYFVYGTWKTVDGGLSRLPAAFRPLVEDVTVMDRRIERVSYERTSDRVKLQWRDDQASQTLQSASYDYAVISAPFTVVRSWRLPPLSPVLSSAINSMKYYGACKVALEFSERFWEHYANPIVGSCSTSTDIPTVGNVCYPSYNVNSTGPASILASYVSGDVGASWLGRSEAEHVQYVLDATVEIHGEETHFNEAQQEHCSLNIRPEHYDIVGKYLLEAFGQILGPTWTPEVQQSWHKAYSLLAKMLIGREAQLYRDFELGAGWGPTAFRKFRIERKVAETDDIYSFYLVPVDGRRLPAFLPGQYVTVRVPVPAIHHLQMRQYSLSEAPRPDHYRLTIKRDAGTQVGKGAEALRLHPGAVSNLLIDDKQAGDTVELSHPAGDFHLDTDASSTLPLVLISAGVGAAPLAAILNTVVERQAVRPISWVHCSARGEAPFEAHVRRVAASRDRFATKFFRSKVADADSCQTRTPGDEYGVRLDLAAMDRGQLHLEHGGAEYYICGSEAFMAETSAYLVAQGVDEKRVHYEWFTTGDPEFKH</sequence>
<dbReference type="SUPFAM" id="SSF51905">
    <property type="entry name" value="FAD/NAD(P)-binding domain"/>
    <property type="match status" value="1"/>
</dbReference>
<evidence type="ECO:0000256" key="1">
    <source>
        <dbReference type="ARBA" id="ARBA00022575"/>
    </source>
</evidence>
<dbReference type="Gene3D" id="3.40.50.80">
    <property type="entry name" value="Nucleotide-binding domain of ferredoxin-NADP reductase (FNR) module"/>
    <property type="match status" value="1"/>
</dbReference>
<dbReference type="CDD" id="cd06184">
    <property type="entry name" value="flavohem_like_fad_nad_binding"/>
    <property type="match status" value="1"/>
</dbReference>
<evidence type="ECO:0000259" key="6">
    <source>
        <dbReference type="PROSITE" id="PS51384"/>
    </source>
</evidence>
<dbReference type="InterPro" id="IPR017938">
    <property type="entry name" value="Riboflavin_synthase-like_b-brl"/>
</dbReference>
<protein>
    <recommendedName>
        <fullName evidence="6">FAD-binding FR-type domain-containing protein</fullName>
    </recommendedName>
</protein>
<dbReference type="SUPFAM" id="SSF52343">
    <property type="entry name" value="Ferredoxin reductase-like, C-terminal NADP-linked domain"/>
    <property type="match status" value="1"/>
</dbReference>
<dbReference type="EMBL" id="CVQI01022224">
    <property type="protein sequence ID" value="CRK29820.1"/>
    <property type="molecule type" value="Genomic_DNA"/>
</dbReference>
<evidence type="ECO:0000313" key="7">
    <source>
        <dbReference type="EMBL" id="CRK29820.1"/>
    </source>
</evidence>
<dbReference type="GO" id="GO:0046872">
    <property type="term" value="F:metal ion binding"/>
    <property type="evidence" value="ECO:0007669"/>
    <property type="project" value="UniProtKB-KW"/>
</dbReference>
<proteinExistence type="predicted"/>
<keyword evidence="4" id="KW-0408">Iron</keyword>
<gene>
    <name evidence="7" type="ORF">BN1723_003671</name>
</gene>
<dbReference type="PANTHER" id="PTHR43396:SF3">
    <property type="entry name" value="FLAVOHEMOPROTEIN"/>
    <property type="match status" value="1"/>
</dbReference>
<accession>A0A0G4M7C6</accession>
<evidence type="ECO:0000256" key="4">
    <source>
        <dbReference type="ARBA" id="ARBA00023004"/>
    </source>
</evidence>
<dbReference type="Pfam" id="PF01593">
    <property type="entry name" value="Amino_oxidase"/>
    <property type="match status" value="1"/>
</dbReference>
<dbReference type="GO" id="GO:0071949">
    <property type="term" value="F:FAD binding"/>
    <property type="evidence" value="ECO:0007669"/>
    <property type="project" value="TreeGrafter"/>
</dbReference>
<dbReference type="Gene3D" id="2.40.30.10">
    <property type="entry name" value="Translation factors"/>
    <property type="match status" value="1"/>
</dbReference>
<dbReference type="AlphaFoldDB" id="A0A0G4M7C6"/>